<feature type="region of interest" description="Disordered" evidence="2">
    <location>
        <begin position="175"/>
        <end position="200"/>
    </location>
</feature>
<protein>
    <submittedName>
        <fullName evidence="3">Uncharacterized protein</fullName>
    </submittedName>
</protein>
<dbReference type="AlphaFoldDB" id="A0A1J7J885"/>
<name>A0A1J7J885_9PEZI</name>
<evidence type="ECO:0000256" key="1">
    <source>
        <dbReference type="SAM" id="Coils"/>
    </source>
</evidence>
<evidence type="ECO:0000313" key="4">
    <source>
        <dbReference type="Proteomes" id="UP000182658"/>
    </source>
</evidence>
<evidence type="ECO:0000313" key="3">
    <source>
        <dbReference type="EMBL" id="OIW35555.1"/>
    </source>
</evidence>
<feature type="region of interest" description="Disordered" evidence="2">
    <location>
        <begin position="124"/>
        <end position="151"/>
    </location>
</feature>
<dbReference type="Proteomes" id="UP000182658">
    <property type="component" value="Unassembled WGS sequence"/>
</dbReference>
<keyword evidence="4" id="KW-1185">Reference proteome</keyword>
<feature type="compositionally biased region" description="Low complexity" evidence="2">
    <location>
        <begin position="124"/>
        <end position="135"/>
    </location>
</feature>
<reference evidence="3 4" key="1">
    <citation type="submission" date="2016-10" db="EMBL/GenBank/DDBJ databases">
        <title>Draft genome sequence of Coniochaeta ligniaria NRRL30616, a lignocellulolytic fungus for bioabatement of inhibitors in plant biomass hydrolysates.</title>
        <authorList>
            <consortium name="DOE Joint Genome Institute"/>
            <person name="Jimenez D.J."/>
            <person name="Hector R.E."/>
            <person name="Riley R."/>
            <person name="Sun H."/>
            <person name="Grigoriev I.V."/>
            <person name="Van Elsas J.D."/>
            <person name="Nichols N.N."/>
        </authorList>
    </citation>
    <scope>NUCLEOTIDE SEQUENCE [LARGE SCALE GENOMIC DNA]</scope>
    <source>
        <strain evidence="3 4">NRRL 30616</strain>
    </source>
</reference>
<accession>A0A1J7J885</accession>
<dbReference type="EMBL" id="KV875093">
    <property type="protein sequence ID" value="OIW35555.1"/>
    <property type="molecule type" value="Genomic_DNA"/>
</dbReference>
<gene>
    <name evidence="3" type="ORF">CONLIGDRAFT_627607</name>
</gene>
<proteinExistence type="predicted"/>
<dbReference type="InParanoid" id="A0A1J7J885"/>
<evidence type="ECO:0000256" key="2">
    <source>
        <dbReference type="SAM" id="MobiDB-lite"/>
    </source>
</evidence>
<feature type="coiled-coil region" evidence="1">
    <location>
        <begin position="246"/>
        <end position="324"/>
    </location>
</feature>
<feature type="region of interest" description="Disordered" evidence="2">
    <location>
        <begin position="552"/>
        <end position="575"/>
    </location>
</feature>
<dbReference type="OrthoDB" id="5242484at2759"/>
<feature type="compositionally biased region" description="Low complexity" evidence="2">
    <location>
        <begin position="175"/>
        <end position="185"/>
    </location>
</feature>
<organism evidence="3 4">
    <name type="scientific">Coniochaeta ligniaria NRRL 30616</name>
    <dbReference type="NCBI Taxonomy" id="1408157"/>
    <lineage>
        <taxon>Eukaryota</taxon>
        <taxon>Fungi</taxon>
        <taxon>Dikarya</taxon>
        <taxon>Ascomycota</taxon>
        <taxon>Pezizomycotina</taxon>
        <taxon>Sordariomycetes</taxon>
        <taxon>Sordariomycetidae</taxon>
        <taxon>Coniochaetales</taxon>
        <taxon>Coniochaetaceae</taxon>
        <taxon>Coniochaeta</taxon>
    </lineage>
</organism>
<keyword evidence="1" id="KW-0175">Coiled coil</keyword>
<sequence>MAKKKHPARPRVWEHQDQIELLAYLDYTLEHKLDFRGTVINHLATVTGKQFNERQVFGKLKREWQNCGRFGGKKGSDQDLLAEGSSFLEGWTESDHEEVLQALRRLQPPARRYRLRSTPLATISTSRTLSRSATRQRSDTSPLSEHATPEFEGLEYIQGAEGERKAVTYKVDVASSPLSSAPSESIKTPDNDGNTVPPVAVKTEGSLPLQVSPSAQYADAATEAMPSPNARAEDMKRLLVHRTAELETARGEITEHQDHIFALENRLSTAEKEREEIRHSARAAVHHRDDLTMQRNLRVENSNLKDQLEQMRRQRQSIALLETDALGPMDKTIRKEFELINADVKDACSSVDAGIPNAADVVAREAAGSAVDLWARRLARCSLGQLLNSALDSGIRDSDIVRSIATVGLCSLVFESRFPDFTARESPLLDQYRKHILIKAGPEMLSQLDFLAYESLMSESYFLSHVVMEKAKTLADQLADALACFIPTKDQAPLSLEYELPGHDTTGRNPAAEDFIAGLVRALELKAKLVLSRKRYKLVFFAAGNKFDPETMVRDTDTRSNSMSRRKRNRMGLPKRQEADIEAPVRLCLFPALYSKEEEEHDRGEEIGVGISDYLVNCANFDVSDADAMDGSYKVVAKAVVSI</sequence>